<protein>
    <recommendedName>
        <fullName evidence="3">Transcription factor CBF/NF-Y/archaeal histone domain-containing protein</fullName>
    </recommendedName>
</protein>
<proteinExistence type="predicted"/>
<dbReference type="Proteomes" id="UP001160483">
    <property type="component" value="Unassembled WGS sequence"/>
</dbReference>
<comment type="caution">
    <text evidence="1">The sequence shown here is derived from an EMBL/GenBank/DDBJ whole genome shotgun (WGS) entry which is preliminary data.</text>
</comment>
<dbReference type="EMBL" id="CAKKTJ010000331">
    <property type="protein sequence ID" value="CAH0481910.1"/>
    <property type="molecule type" value="Genomic_DNA"/>
</dbReference>
<dbReference type="GO" id="GO:0046982">
    <property type="term" value="F:protein heterodimerization activity"/>
    <property type="evidence" value="ECO:0007669"/>
    <property type="project" value="InterPro"/>
</dbReference>
<name>A0AAU9L8M0_9STRA</name>
<dbReference type="Gene3D" id="1.10.20.10">
    <property type="entry name" value="Histone, subunit A"/>
    <property type="match status" value="1"/>
</dbReference>
<sequence>MKQRNLLKGRVKHLLKEQKDMGQVGKSAVLCCALAVQIFVKDLVTEMHQQLTEGDEMTPMELKRIVLAREKLNFLHDKVTAIDENAAKYQKPARCGKKRAQLDAANKLSTKKARATRTAKKSNFLSKTTAANPAVSAAKTSTAVTAKKNITLVSLNPKAQSVLVKEDEDYDESDSDV</sequence>
<evidence type="ECO:0008006" key="3">
    <source>
        <dbReference type="Google" id="ProtNLM"/>
    </source>
</evidence>
<reference evidence="1" key="1">
    <citation type="submission" date="2021-11" db="EMBL/GenBank/DDBJ databases">
        <authorList>
            <person name="Islam A."/>
            <person name="Islam S."/>
            <person name="Flora M.S."/>
            <person name="Rahman M."/>
            <person name="Ziaur R.M."/>
            <person name="Epstein J.H."/>
            <person name="Hassan M."/>
            <person name="Klassen M."/>
            <person name="Woodard K."/>
            <person name="Webb A."/>
            <person name="Webby R.J."/>
            <person name="El Zowalaty M.E."/>
        </authorList>
    </citation>
    <scope>NUCLEOTIDE SEQUENCE</scope>
    <source>
        <strain evidence="1">Pbs3</strain>
    </source>
</reference>
<accession>A0AAU9L8M0</accession>
<evidence type="ECO:0000313" key="1">
    <source>
        <dbReference type="EMBL" id="CAH0481910.1"/>
    </source>
</evidence>
<evidence type="ECO:0000313" key="2">
    <source>
        <dbReference type="Proteomes" id="UP001160483"/>
    </source>
</evidence>
<dbReference type="AlphaFoldDB" id="A0AAU9L8M0"/>
<dbReference type="SUPFAM" id="SSF47113">
    <property type="entry name" value="Histone-fold"/>
    <property type="match status" value="1"/>
</dbReference>
<gene>
    <name evidence="1" type="ORF">PBS003_LOCUS8510</name>
</gene>
<dbReference type="InterPro" id="IPR009072">
    <property type="entry name" value="Histone-fold"/>
</dbReference>
<organism evidence="1 2">
    <name type="scientific">Peronospora belbahrii</name>
    <dbReference type="NCBI Taxonomy" id="622444"/>
    <lineage>
        <taxon>Eukaryota</taxon>
        <taxon>Sar</taxon>
        <taxon>Stramenopiles</taxon>
        <taxon>Oomycota</taxon>
        <taxon>Peronosporomycetes</taxon>
        <taxon>Peronosporales</taxon>
        <taxon>Peronosporaceae</taxon>
        <taxon>Peronospora</taxon>
    </lineage>
</organism>